<name>A0A3D8YHL3_9BACT</name>
<comment type="caution">
    <text evidence="3">The sequence shown here is derived from an EMBL/GenBank/DDBJ whole genome shotgun (WGS) entry which is preliminary data.</text>
</comment>
<protein>
    <recommendedName>
        <fullName evidence="5">Beta-lactamase-related domain-containing protein</fullName>
    </recommendedName>
</protein>
<reference evidence="3 4" key="1">
    <citation type="submission" date="2018-07" db="EMBL/GenBank/DDBJ databases">
        <title>Dyadobacter roseus sp. nov., isolated from rose rhizosphere soil.</title>
        <authorList>
            <person name="Chen L."/>
        </authorList>
    </citation>
    <scope>NUCLEOTIDE SEQUENCE [LARGE SCALE GENOMIC DNA]</scope>
    <source>
        <strain evidence="3 4">RS19</strain>
    </source>
</reference>
<dbReference type="SUPFAM" id="SSF52317">
    <property type="entry name" value="Class I glutamine amidotransferase-like"/>
    <property type="match status" value="1"/>
</dbReference>
<dbReference type="InterPro" id="IPR050491">
    <property type="entry name" value="AmpC-like"/>
</dbReference>
<feature type="domain" description="DJ-1/PfpI" evidence="2">
    <location>
        <begin position="54"/>
        <end position="248"/>
    </location>
</feature>
<feature type="domain" description="Beta-lactamase-related" evidence="1">
    <location>
        <begin position="277"/>
        <end position="585"/>
    </location>
</feature>
<dbReference type="EMBL" id="QNUL01000001">
    <property type="protein sequence ID" value="REA64165.1"/>
    <property type="molecule type" value="Genomic_DNA"/>
</dbReference>
<gene>
    <name evidence="3" type="ORF">DSL64_01010</name>
</gene>
<dbReference type="InterPro" id="IPR001466">
    <property type="entry name" value="Beta-lactam-related"/>
</dbReference>
<dbReference type="OrthoDB" id="9793489at2"/>
<dbReference type="Gene3D" id="3.40.50.880">
    <property type="match status" value="1"/>
</dbReference>
<keyword evidence="4" id="KW-1185">Reference proteome</keyword>
<dbReference type="PANTHER" id="PTHR46825">
    <property type="entry name" value="D-ALANYL-D-ALANINE-CARBOXYPEPTIDASE/ENDOPEPTIDASE AMPH"/>
    <property type="match status" value="1"/>
</dbReference>
<dbReference type="Proteomes" id="UP000256373">
    <property type="component" value="Unassembled WGS sequence"/>
</dbReference>
<proteinExistence type="predicted"/>
<dbReference type="RefSeq" id="WP_115828773.1">
    <property type="nucleotide sequence ID" value="NZ_QNUL01000001.1"/>
</dbReference>
<evidence type="ECO:0000259" key="2">
    <source>
        <dbReference type="Pfam" id="PF01965"/>
    </source>
</evidence>
<dbReference type="InterPro" id="IPR002818">
    <property type="entry name" value="DJ-1/PfpI"/>
</dbReference>
<dbReference type="AlphaFoldDB" id="A0A3D8YHL3"/>
<evidence type="ECO:0000313" key="3">
    <source>
        <dbReference type="EMBL" id="REA64165.1"/>
    </source>
</evidence>
<evidence type="ECO:0000313" key="4">
    <source>
        <dbReference type="Proteomes" id="UP000256373"/>
    </source>
</evidence>
<dbReference type="InterPro" id="IPR029062">
    <property type="entry name" value="Class_I_gatase-like"/>
</dbReference>
<dbReference type="SUPFAM" id="SSF56601">
    <property type="entry name" value="beta-lactamase/transpeptidase-like"/>
    <property type="match status" value="1"/>
</dbReference>
<dbReference type="CDD" id="cd03141">
    <property type="entry name" value="GATase1_Hsp31_like"/>
    <property type="match status" value="1"/>
</dbReference>
<accession>A0A3D8YHL3</accession>
<sequence length="801" mass="90240">MYKSFSKFRLMLWMSIGFFLSSISVFSQNKILFVVSNQDYYGKSQIRTANHFGEIVVPYEMFTKSGYTVDFVSPNGGAVPIGYINASDSTHKKYLYDTFFMNKLKTTMLPNKIVAGDYSAIFYGGGGAAMFGIAENKDIQNLAKQIYFKNGIIAAICHGTAGLAYLKDKNGKSIYRGKKITGFADKFEDKQEEYYKTFPFTIDEAIRKNEGNFVHTDKLGEGFYVVDERFVTGQDPSSALKMTEEIITLIEKSNSAIHSANTKNLDKVFAEWDDNIYKPGVAAGLLKDGKIVYLKGFGNADVSREVPVNADTKFQIGAMSKQFTAFAILLLEEQGKLSLSDDVRKYIPQLPDYKQTITIKHLLSQSSGLHDIMAIKEIAGWREKDVFTQKDALGLIFRQKELDFIPGTKFSQTSSGIILLTEVIKTVTGQTLAAFSQEHIFQPLGLVNTFFHDDNEMITPDIAFSYQVTKNSLKHNPINYSIVGTTNLYTSAADLSRWYLNFENPKVGSRKLIEKLTTPVTLNDGTTTFNPTAGRLLYGQQYLHAERGVPKIWTYGLEGGYASNIFIFPNQKIISFVLGNNNRYNGGLAMNMAAEVLGDIFPEPPSIDFSKLQTVKIPSQQLSAFAGNYWDNERASGLRFYVKNDTLRFQVLNSVNESSLVPIDENIFQMVIDSDDVIKFRFRKEGNNLKMIYTSGESDDHVYERYTSTVYSEADLKDFTGTYYCESINATYNLSETNNTIITSSRAQNNIEFCAIKPDLFLSKNRNLGSIKFVRDQNNKITGFSVNSDRIRNLHFEKITI</sequence>
<dbReference type="InterPro" id="IPR012338">
    <property type="entry name" value="Beta-lactam/transpept-like"/>
</dbReference>
<dbReference type="PANTHER" id="PTHR46825:SF9">
    <property type="entry name" value="BETA-LACTAMASE-RELATED DOMAIN-CONTAINING PROTEIN"/>
    <property type="match status" value="1"/>
</dbReference>
<dbReference type="Gene3D" id="3.40.710.10">
    <property type="entry name" value="DD-peptidase/beta-lactamase superfamily"/>
    <property type="match status" value="1"/>
</dbReference>
<organism evidence="3 4">
    <name type="scientific">Dyadobacter luteus</name>
    <dbReference type="NCBI Taxonomy" id="2259619"/>
    <lineage>
        <taxon>Bacteria</taxon>
        <taxon>Pseudomonadati</taxon>
        <taxon>Bacteroidota</taxon>
        <taxon>Cytophagia</taxon>
        <taxon>Cytophagales</taxon>
        <taxon>Spirosomataceae</taxon>
        <taxon>Dyadobacter</taxon>
    </lineage>
</organism>
<evidence type="ECO:0000259" key="1">
    <source>
        <dbReference type="Pfam" id="PF00144"/>
    </source>
</evidence>
<dbReference type="Pfam" id="PF01965">
    <property type="entry name" value="DJ-1_PfpI"/>
    <property type="match status" value="1"/>
</dbReference>
<dbReference type="Pfam" id="PF00144">
    <property type="entry name" value="Beta-lactamase"/>
    <property type="match status" value="1"/>
</dbReference>
<evidence type="ECO:0008006" key="5">
    <source>
        <dbReference type="Google" id="ProtNLM"/>
    </source>
</evidence>